<accession>A0ABS3AV54</accession>
<reference evidence="1 2" key="1">
    <citation type="submission" date="2021-02" db="EMBL/GenBank/DDBJ databases">
        <title>Activity-based single-cell genomes from oceanic crustal fluid captures similar information to metagenomic and metatranscriptomic surveys with orders of magnitude less sampling.</title>
        <authorList>
            <person name="D'Angelo T.S."/>
            <person name="Orcutt B.N."/>
        </authorList>
    </citation>
    <scope>NUCLEOTIDE SEQUENCE [LARGE SCALE GENOMIC DNA]</scope>
    <source>
        <strain evidence="1">AH-315-G02</strain>
    </source>
</reference>
<protein>
    <recommendedName>
        <fullName evidence="3">DNA-directed DNA polymerase</fullName>
    </recommendedName>
</protein>
<dbReference type="EMBL" id="JAFITO010000103">
    <property type="protein sequence ID" value="MBN4068990.1"/>
    <property type="molecule type" value="Genomic_DNA"/>
</dbReference>
<name>A0ABS3AV54_9BACT</name>
<evidence type="ECO:0000313" key="1">
    <source>
        <dbReference type="EMBL" id="MBN4068990.1"/>
    </source>
</evidence>
<dbReference type="Proteomes" id="UP000717534">
    <property type="component" value="Unassembled WGS sequence"/>
</dbReference>
<evidence type="ECO:0000313" key="2">
    <source>
        <dbReference type="Proteomes" id="UP000717534"/>
    </source>
</evidence>
<proteinExistence type="predicted"/>
<organism evidence="1 2">
    <name type="scientific">Desulfotalea psychrophila</name>
    <dbReference type="NCBI Taxonomy" id="84980"/>
    <lineage>
        <taxon>Bacteria</taxon>
        <taxon>Pseudomonadati</taxon>
        <taxon>Thermodesulfobacteriota</taxon>
        <taxon>Desulfobulbia</taxon>
        <taxon>Desulfobulbales</taxon>
        <taxon>Desulfocapsaceae</taxon>
        <taxon>Desulfotalea</taxon>
    </lineage>
</organism>
<keyword evidence="2" id="KW-1185">Reference proteome</keyword>
<sequence length="490" mass="55858">MTAQIIENKKINNKHFSDAIEATFNKYNSWKAEKAIKKGKKPKDIKSKKPQYISTIEALFTTFILKPDSHIYRPTNNRQKPYTNKYSVTRYPNIEKTILAFLEDLEVINQDSAPSYKYRTVGVSNSSTFSLTQKGKTTISRLAKKVNPENIKTAYSFHDDPIIMREKCGHNAGGICTKCTNRSICTNKQPIKPKGKSYLCYDFKKRPTFLNNSVLVEEVKTMGKQVNSYNSALSGHTVLCNDKHGLQVDVTSKLKLQRIFNSNPNFKKGGRFYSSQTNIGKALRPSYIIDGSKTVELDYSCMFISMLYHHLKIDISGREDLYKIDGYGDEFRLTIKIITNAILNIKSASGAISSMLAKMDLYDKEIEAGKIPDVDKFDGLQYPIGMDTDSKKKLIKDAIQHLKSSEISEFVFHKVTDKNGKVTNEPIGLFLMYRESYIASRIIADFQAMSEICIPVHDSYIVRKGLEGELRESMTKNYHDVWKTYPMNIK</sequence>
<gene>
    <name evidence="1" type="ORF">JYU06_05665</name>
</gene>
<evidence type="ECO:0008006" key="3">
    <source>
        <dbReference type="Google" id="ProtNLM"/>
    </source>
</evidence>
<comment type="caution">
    <text evidence="1">The sequence shown here is derived from an EMBL/GenBank/DDBJ whole genome shotgun (WGS) entry which is preliminary data.</text>
</comment>